<dbReference type="GO" id="GO:0006412">
    <property type="term" value="P:translation"/>
    <property type="evidence" value="ECO:0007669"/>
    <property type="project" value="TreeGrafter"/>
</dbReference>
<dbReference type="Pfam" id="PF17384">
    <property type="entry name" value="DUF150_C"/>
    <property type="match status" value="1"/>
</dbReference>
<feature type="domain" description="Ribosome maturation factor RimP N-terminal" evidence="4">
    <location>
        <begin position="13"/>
        <end position="89"/>
    </location>
</feature>
<evidence type="ECO:0000259" key="5">
    <source>
        <dbReference type="Pfam" id="PF17384"/>
    </source>
</evidence>
<name>A0A9W6SJ62_9ACTN</name>
<dbReference type="Gene3D" id="3.30.300.70">
    <property type="entry name" value="RimP-like superfamily, N-terminal"/>
    <property type="match status" value="1"/>
</dbReference>
<accession>A0A9W6SJ62</accession>
<dbReference type="Pfam" id="PF02576">
    <property type="entry name" value="RimP_N"/>
    <property type="match status" value="1"/>
</dbReference>
<dbReference type="InterPro" id="IPR028989">
    <property type="entry name" value="RimP_N"/>
</dbReference>
<comment type="function">
    <text evidence="3">Required for maturation of 30S ribosomal subunits.</text>
</comment>
<feature type="domain" description="Ribosome maturation factor RimP C-terminal" evidence="5">
    <location>
        <begin position="92"/>
        <end position="152"/>
    </location>
</feature>
<evidence type="ECO:0000256" key="1">
    <source>
        <dbReference type="ARBA" id="ARBA00022490"/>
    </source>
</evidence>
<evidence type="ECO:0000256" key="2">
    <source>
        <dbReference type="ARBA" id="ARBA00022517"/>
    </source>
</evidence>
<dbReference type="NCBIfam" id="NF000930">
    <property type="entry name" value="PRK00092.2-2"/>
    <property type="match status" value="1"/>
</dbReference>
<evidence type="ECO:0000256" key="3">
    <source>
        <dbReference type="HAMAP-Rule" id="MF_01077"/>
    </source>
</evidence>
<dbReference type="PANTHER" id="PTHR33867">
    <property type="entry name" value="RIBOSOME MATURATION FACTOR RIMP"/>
    <property type="match status" value="1"/>
</dbReference>
<proteinExistence type="inferred from homology"/>
<dbReference type="EMBL" id="BSTX01000001">
    <property type="protein sequence ID" value="GLZ75626.1"/>
    <property type="molecule type" value="Genomic_DNA"/>
</dbReference>
<keyword evidence="7" id="KW-1185">Reference proteome</keyword>
<dbReference type="HAMAP" id="MF_01077">
    <property type="entry name" value="RimP"/>
    <property type="match status" value="1"/>
</dbReference>
<reference evidence="6" key="1">
    <citation type="submission" date="2023-03" db="EMBL/GenBank/DDBJ databases">
        <title>Actinorhabdospora filicis NBRC 111898.</title>
        <authorList>
            <person name="Ichikawa N."/>
            <person name="Sato H."/>
            <person name="Tonouchi N."/>
        </authorList>
    </citation>
    <scope>NUCLEOTIDE SEQUENCE</scope>
    <source>
        <strain evidence="6">NBRC 111898</strain>
    </source>
</reference>
<dbReference type="SUPFAM" id="SSF75420">
    <property type="entry name" value="YhbC-like, N-terminal domain"/>
    <property type="match status" value="1"/>
</dbReference>
<comment type="similarity">
    <text evidence="3">Belongs to the RimP family.</text>
</comment>
<organism evidence="6 7">
    <name type="scientific">Actinorhabdospora filicis</name>
    <dbReference type="NCBI Taxonomy" id="1785913"/>
    <lineage>
        <taxon>Bacteria</taxon>
        <taxon>Bacillati</taxon>
        <taxon>Actinomycetota</taxon>
        <taxon>Actinomycetes</taxon>
        <taxon>Micromonosporales</taxon>
        <taxon>Micromonosporaceae</taxon>
        <taxon>Actinorhabdospora</taxon>
    </lineage>
</organism>
<keyword evidence="2 3" id="KW-0690">Ribosome biogenesis</keyword>
<evidence type="ECO:0000313" key="7">
    <source>
        <dbReference type="Proteomes" id="UP001165079"/>
    </source>
</evidence>
<evidence type="ECO:0000313" key="6">
    <source>
        <dbReference type="EMBL" id="GLZ75626.1"/>
    </source>
</evidence>
<dbReference type="CDD" id="cd01734">
    <property type="entry name" value="YlxS_C"/>
    <property type="match status" value="1"/>
</dbReference>
<evidence type="ECO:0000259" key="4">
    <source>
        <dbReference type="Pfam" id="PF02576"/>
    </source>
</evidence>
<keyword evidence="1 3" id="KW-0963">Cytoplasm</keyword>
<comment type="subcellular location">
    <subcellularLocation>
        <location evidence="3">Cytoplasm</location>
    </subcellularLocation>
</comment>
<dbReference type="PANTHER" id="PTHR33867:SF1">
    <property type="entry name" value="RIBOSOME MATURATION FACTOR RIMP"/>
    <property type="match status" value="1"/>
</dbReference>
<dbReference type="GO" id="GO:0005829">
    <property type="term" value="C:cytosol"/>
    <property type="evidence" value="ECO:0007669"/>
    <property type="project" value="TreeGrafter"/>
</dbReference>
<dbReference type="InterPro" id="IPR028998">
    <property type="entry name" value="RimP_C"/>
</dbReference>
<gene>
    <name evidence="3 6" type="primary">rimP</name>
    <name evidence="6" type="ORF">Afil01_04330</name>
</gene>
<dbReference type="Proteomes" id="UP001165079">
    <property type="component" value="Unassembled WGS sequence"/>
</dbReference>
<dbReference type="AlphaFoldDB" id="A0A9W6SJ62"/>
<sequence length="163" mass="17486">MGESTAVRIESVIAPVIAGAGYDLEELKVSQAGRRSLVRVLVDRQGGINLDAVAEVSRLISNALDAEEEAHGAFVQGTYTLEVGSPGTERPLTLPRHWRQKVGRLVEARVGEDTVTGRIVEADDRGVTLDVSGETTTVPYGELGAGRIQLEFSRSDAAEDEKE</sequence>
<dbReference type="InterPro" id="IPR003728">
    <property type="entry name" value="Ribosome_maturation_RimP"/>
</dbReference>
<dbReference type="InterPro" id="IPR036847">
    <property type="entry name" value="RimP_C_sf"/>
</dbReference>
<dbReference type="GO" id="GO:0000028">
    <property type="term" value="P:ribosomal small subunit assembly"/>
    <property type="evidence" value="ECO:0007669"/>
    <property type="project" value="TreeGrafter"/>
</dbReference>
<protein>
    <recommendedName>
        <fullName evidence="3">Ribosome maturation factor RimP</fullName>
    </recommendedName>
</protein>
<comment type="caution">
    <text evidence="6">The sequence shown here is derived from an EMBL/GenBank/DDBJ whole genome shotgun (WGS) entry which is preliminary data.</text>
</comment>
<dbReference type="SUPFAM" id="SSF74942">
    <property type="entry name" value="YhbC-like, C-terminal domain"/>
    <property type="match status" value="1"/>
</dbReference>
<dbReference type="InterPro" id="IPR035956">
    <property type="entry name" value="RimP_N_sf"/>
</dbReference>